<evidence type="ECO:0000256" key="1">
    <source>
        <dbReference type="SAM" id="Coils"/>
    </source>
</evidence>
<keyword evidence="1" id="KW-0175">Coiled coil</keyword>
<evidence type="ECO:0000313" key="2">
    <source>
        <dbReference type="EMBL" id="KAK1605812.1"/>
    </source>
</evidence>
<feature type="coiled-coil region" evidence="1">
    <location>
        <begin position="59"/>
        <end position="107"/>
    </location>
</feature>
<organism evidence="2 3">
    <name type="scientific">Lolium multiflorum</name>
    <name type="common">Italian ryegrass</name>
    <name type="synonym">Lolium perenne subsp. multiflorum</name>
    <dbReference type="NCBI Taxonomy" id="4521"/>
    <lineage>
        <taxon>Eukaryota</taxon>
        <taxon>Viridiplantae</taxon>
        <taxon>Streptophyta</taxon>
        <taxon>Embryophyta</taxon>
        <taxon>Tracheophyta</taxon>
        <taxon>Spermatophyta</taxon>
        <taxon>Magnoliopsida</taxon>
        <taxon>Liliopsida</taxon>
        <taxon>Poales</taxon>
        <taxon>Poaceae</taxon>
        <taxon>BOP clade</taxon>
        <taxon>Pooideae</taxon>
        <taxon>Poodae</taxon>
        <taxon>Poeae</taxon>
        <taxon>Poeae Chloroplast Group 2 (Poeae type)</taxon>
        <taxon>Loliodinae</taxon>
        <taxon>Loliinae</taxon>
        <taxon>Lolium</taxon>
    </lineage>
</organism>
<dbReference type="Proteomes" id="UP001231189">
    <property type="component" value="Unassembled WGS sequence"/>
</dbReference>
<comment type="caution">
    <text evidence="2">The sequence shown here is derived from an EMBL/GenBank/DDBJ whole genome shotgun (WGS) entry which is preliminary data.</text>
</comment>
<evidence type="ECO:0000313" key="3">
    <source>
        <dbReference type="Proteomes" id="UP001231189"/>
    </source>
</evidence>
<reference evidence="2" key="1">
    <citation type="submission" date="2023-07" db="EMBL/GenBank/DDBJ databases">
        <title>A chromosome-level genome assembly of Lolium multiflorum.</title>
        <authorList>
            <person name="Chen Y."/>
            <person name="Copetti D."/>
            <person name="Kolliker R."/>
            <person name="Studer B."/>
        </authorList>
    </citation>
    <scope>NUCLEOTIDE SEQUENCE</scope>
    <source>
        <strain evidence="2">02402/16</strain>
        <tissue evidence="2">Leaf</tissue>
    </source>
</reference>
<keyword evidence="3" id="KW-1185">Reference proteome</keyword>
<proteinExistence type="predicted"/>
<dbReference type="EMBL" id="JAUUTY010000007">
    <property type="protein sequence ID" value="KAK1605812.1"/>
    <property type="molecule type" value="Genomic_DNA"/>
</dbReference>
<protein>
    <submittedName>
        <fullName evidence="2">Uncharacterized protein</fullName>
    </submittedName>
</protein>
<dbReference type="AlphaFoldDB" id="A0AAD8QNP1"/>
<gene>
    <name evidence="2" type="ORF">QYE76_029485</name>
</gene>
<sequence>MGKIQARERGLKKLGLSHKEDSLIFPGDESAPKTQIGYRPLMDQFIRLGSQSIGFCNEANTLKASLQQAEERDEALEAKLKLSKEAREKAQADAASVEELRQRLSKAESALRDCWRYAQEAIIN</sequence>
<accession>A0AAD8QNP1</accession>
<name>A0AAD8QNP1_LOLMU</name>